<dbReference type="AlphaFoldDB" id="A0A401PIZ8"/>
<dbReference type="PIRSF" id="PIRSF001767">
    <property type="entry name" value="Cdc6"/>
    <property type="match status" value="1"/>
</dbReference>
<gene>
    <name evidence="10" type="ORF">scyTo_0002333</name>
</gene>
<evidence type="ECO:0000256" key="4">
    <source>
        <dbReference type="ARBA" id="ARBA00022705"/>
    </source>
</evidence>
<dbReference type="Pfam" id="PF22606">
    <property type="entry name" value="Cdc6-ORC-like_ATPase_lid"/>
    <property type="match status" value="1"/>
</dbReference>
<dbReference type="FunFam" id="3.40.50.300:FF:000547">
    <property type="entry name" value="Cell division control protein"/>
    <property type="match status" value="1"/>
</dbReference>
<evidence type="ECO:0000256" key="7">
    <source>
        <dbReference type="SAM" id="MobiDB-lite"/>
    </source>
</evidence>
<dbReference type="SMART" id="SM01074">
    <property type="entry name" value="Cdc6_C"/>
    <property type="match status" value="1"/>
</dbReference>
<dbReference type="Gene3D" id="3.40.50.300">
    <property type="entry name" value="P-loop containing nucleotide triphosphate hydrolases"/>
    <property type="match status" value="1"/>
</dbReference>
<dbReference type="InterPro" id="IPR015163">
    <property type="entry name" value="Cdc6_C"/>
</dbReference>
<dbReference type="GO" id="GO:0051301">
    <property type="term" value="P:cell division"/>
    <property type="evidence" value="ECO:0007669"/>
    <property type="project" value="UniProtKB-KW"/>
</dbReference>
<feature type="region of interest" description="Disordered" evidence="7">
    <location>
        <begin position="66"/>
        <end position="90"/>
    </location>
</feature>
<dbReference type="Gene3D" id="1.10.8.60">
    <property type="match status" value="1"/>
</dbReference>
<dbReference type="Pfam" id="PF13191">
    <property type="entry name" value="AAA_16"/>
    <property type="match status" value="1"/>
</dbReference>
<dbReference type="PANTHER" id="PTHR10763">
    <property type="entry name" value="CELL DIVISION CONTROL PROTEIN 6-RELATED"/>
    <property type="match status" value="1"/>
</dbReference>
<dbReference type="InterPro" id="IPR050311">
    <property type="entry name" value="ORC1/CDC6"/>
</dbReference>
<evidence type="ECO:0000256" key="6">
    <source>
        <dbReference type="ARBA" id="ARBA00023306"/>
    </source>
</evidence>
<dbReference type="InterPro" id="IPR041664">
    <property type="entry name" value="AAA_16"/>
</dbReference>
<evidence type="ECO:0000256" key="2">
    <source>
        <dbReference type="ARBA" id="ARBA00006184"/>
    </source>
</evidence>
<evidence type="ECO:0000256" key="3">
    <source>
        <dbReference type="ARBA" id="ARBA00022618"/>
    </source>
</evidence>
<feature type="compositionally biased region" description="Basic residues" evidence="7">
    <location>
        <begin position="1"/>
        <end position="10"/>
    </location>
</feature>
<dbReference type="InterPro" id="IPR036388">
    <property type="entry name" value="WH-like_DNA-bd_sf"/>
</dbReference>
<proteinExistence type="inferred from homology"/>
<evidence type="ECO:0000313" key="11">
    <source>
        <dbReference type="Proteomes" id="UP000288216"/>
    </source>
</evidence>
<comment type="subcellular location">
    <subcellularLocation>
        <location evidence="1">Nucleus</location>
    </subcellularLocation>
</comment>
<feature type="region of interest" description="Disordered" evidence="7">
    <location>
        <begin position="104"/>
        <end position="134"/>
    </location>
</feature>
<dbReference type="FunFam" id="1.10.8.60:FF:000058">
    <property type="entry name" value="Cell division control protein"/>
    <property type="match status" value="1"/>
</dbReference>
<keyword evidence="6" id="KW-0131">Cell cycle</keyword>
<feature type="region of interest" description="Disordered" evidence="7">
    <location>
        <begin position="1"/>
        <end position="25"/>
    </location>
</feature>
<dbReference type="InterPro" id="IPR054425">
    <property type="entry name" value="Cdc6_ORC1-like_ATPase_lid"/>
</dbReference>
<comment type="caution">
    <text evidence="10">The sequence shown here is derived from an EMBL/GenBank/DDBJ whole genome shotgun (WGS) entry which is preliminary data.</text>
</comment>
<dbReference type="OrthoDB" id="1926878at2759"/>
<dbReference type="STRING" id="75743.A0A401PIZ8"/>
<evidence type="ECO:0008006" key="12">
    <source>
        <dbReference type="Google" id="ProtNLM"/>
    </source>
</evidence>
<dbReference type="GO" id="GO:0033314">
    <property type="term" value="P:mitotic DNA replication checkpoint signaling"/>
    <property type="evidence" value="ECO:0007669"/>
    <property type="project" value="TreeGrafter"/>
</dbReference>
<feature type="non-terminal residue" evidence="10">
    <location>
        <position position="1"/>
    </location>
</feature>
<reference evidence="10 11" key="1">
    <citation type="journal article" date="2018" name="Nat. Ecol. Evol.">
        <title>Shark genomes provide insights into elasmobranch evolution and the origin of vertebrates.</title>
        <authorList>
            <person name="Hara Y"/>
            <person name="Yamaguchi K"/>
            <person name="Onimaru K"/>
            <person name="Kadota M"/>
            <person name="Koyanagi M"/>
            <person name="Keeley SD"/>
            <person name="Tatsumi K"/>
            <person name="Tanaka K"/>
            <person name="Motone F"/>
            <person name="Kageyama Y"/>
            <person name="Nozu R"/>
            <person name="Adachi N"/>
            <person name="Nishimura O"/>
            <person name="Nakagawa R"/>
            <person name="Tanegashima C"/>
            <person name="Kiyatake I"/>
            <person name="Matsumoto R"/>
            <person name="Murakumo K"/>
            <person name="Nishida K"/>
            <person name="Terakita A"/>
            <person name="Kuratani S"/>
            <person name="Sato K"/>
            <person name="Hyodo S Kuraku.S."/>
        </authorList>
    </citation>
    <scope>NUCLEOTIDE SEQUENCE [LARGE SCALE GENOMIC DNA]</scope>
</reference>
<dbReference type="EMBL" id="BFAA01000579">
    <property type="protein sequence ID" value="GCB73068.1"/>
    <property type="molecule type" value="Genomic_DNA"/>
</dbReference>
<dbReference type="OMA" id="WPTDEVY"/>
<feature type="compositionally biased region" description="Polar residues" evidence="7">
    <location>
        <begin position="11"/>
        <end position="25"/>
    </location>
</feature>
<organism evidence="10 11">
    <name type="scientific">Scyliorhinus torazame</name>
    <name type="common">Cloudy catshark</name>
    <name type="synonym">Catulus torazame</name>
    <dbReference type="NCBI Taxonomy" id="75743"/>
    <lineage>
        <taxon>Eukaryota</taxon>
        <taxon>Metazoa</taxon>
        <taxon>Chordata</taxon>
        <taxon>Craniata</taxon>
        <taxon>Vertebrata</taxon>
        <taxon>Chondrichthyes</taxon>
        <taxon>Elasmobranchii</taxon>
        <taxon>Galeomorphii</taxon>
        <taxon>Galeoidea</taxon>
        <taxon>Carcharhiniformes</taxon>
        <taxon>Scyliorhinidae</taxon>
        <taxon>Scyliorhinus</taxon>
    </lineage>
</organism>
<evidence type="ECO:0000259" key="9">
    <source>
        <dbReference type="SMART" id="SM01074"/>
    </source>
</evidence>
<dbReference type="SMART" id="SM00382">
    <property type="entry name" value="AAA"/>
    <property type="match status" value="1"/>
</dbReference>
<protein>
    <recommendedName>
        <fullName evidence="12">Cell division control protein</fullName>
    </recommendedName>
</protein>
<keyword evidence="3" id="KW-0132">Cell division</keyword>
<keyword evidence="4" id="KW-0235">DNA replication</keyword>
<keyword evidence="5" id="KW-0539">Nucleus</keyword>
<dbReference type="InterPro" id="IPR036390">
    <property type="entry name" value="WH_DNA-bd_sf"/>
</dbReference>
<dbReference type="InterPro" id="IPR016314">
    <property type="entry name" value="Cdc6/18"/>
</dbReference>
<dbReference type="GO" id="GO:0006270">
    <property type="term" value="P:DNA replication initiation"/>
    <property type="evidence" value="ECO:0007669"/>
    <property type="project" value="InterPro"/>
</dbReference>
<dbReference type="Proteomes" id="UP000288216">
    <property type="component" value="Unassembled WGS sequence"/>
</dbReference>
<dbReference type="CDD" id="cd00009">
    <property type="entry name" value="AAA"/>
    <property type="match status" value="1"/>
</dbReference>
<feature type="domain" description="Cdc6 C-terminal" evidence="9">
    <location>
        <begin position="464"/>
        <end position="545"/>
    </location>
</feature>
<dbReference type="InterPro" id="IPR027417">
    <property type="entry name" value="P-loop_NTPase"/>
</dbReference>
<dbReference type="GO" id="GO:0005634">
    <property type="term" value="C:nucleus"/>
    <property type="evidence" value="ECO:0007669"/>
    <property type="project" value="UniProtKB-SubCell"/>
</dbReference>
<dbReference type="PANTHER" id="PTHR10763:SF26">
    <property type="entry name" value="CELL DIVISION CONTROL PROTEIN 6 HOMOLOG"/>
    <property type="match status" value="1"/>
</dbReference>
<dbReference type="SUPFAM" id="SSF46785">
    <property type="entry name" value="Winged helix' DNA-binding domain"/>
    <property type="match status" value="1"/>
</dbReference>
<dbReference type="CDD" id="cd08768">
    <property type="entry name" value="Cdc6_C"/>
    <property type="match status" value="1"/>
</dbReference>
<dbReference type="GO" id="GO:0003688">
    <property type="term" value="F:DNA replication origin binding"/>
    <property type="evidence" value="ECO:0007669"/>
    <property type="project" value="TreeGrafter"/>
</dbReference>
<sequence>IPGERHRHNTTRINRSPTMPSMWKSRSQATIDFPKKKFHRSCPAKNLPLSPRKRLDTENLCNVPQPLQCSPTKHKKENQPIAPSTPRGRKLEFDESLVKQAACSSEKHEPLADPFVASKSPGRTASPLSKGCETPCSKNALQGWKSLARNVTQRGTCYQQTKQVLNTAIPERLLAREDETEAISRFIVGHVCEQKPGSLYISGAPGTGKTACVERIIEDLKGTLGDTIVISINCMSLRSSQTIFRSIVDKLFGESKLRCAGKDFPRKLENKLTSPGPVVLLILDEMDQLDSKAQDILYRLFEWPWLTNSRLVLIGIANALDLTDRILPRLQARPKCKPELLNFAPYSREQIVAIVQDRLNQVSGENVFDSVAVQFCARKVSSVSGDARKALDMCRRAVEIVESNVRNQTATKPVLEPDSPAPSPGLKKVGLLHVSQVVSEVDGDRMKSSSGSDECFPLQQKLLVCSLLLLTRQSKVKEFTLGKLHDTYSKVCRQHQMSGVDQSECVSLCSLLESRGIVSLKRSKEARLTKVRRPELNLLAMLNSVDL</sequence>
<comment type="similarity">
    <text evidence="2">Belongs to the CDC6/cdc18 family.</text>
</comment>
<dbReference type="InterPro" id="IPR003593">
    <property type="entry name" value="AAA+_ATPase"/>
</dbReference>
<accession>A0A401PIZ8</accession>
<evidence type="ECO:0000259" key="8">
    <source>
        <dbReference type="SMART" id="SM00382"/>
    </source>
</evidence>
<evidence type="ECO:0000256" key="5">
    <source>
        <dbReference type="ARBA" id="ARBA00023242"/>
    </source>
</evidence>
<name>A0A401PIZ8_SCYTO</name>
<evidence type="ECO:0000256" key="1">
    <source>
        <dbReference type="ARBA" id="ARBA00004123"/>
    </source>
</evidence>
<dbReference type="Gene3D" id="1.10.10.10">
    <property type="entry name" value="Winged helix-like DNA-binding domain superfamily/Winged helix DNA-binding domain"/>
    <property type="match status" value="1"/>
</dbReference>
<evidence type="ECO:0000313" key="10">
    <source>
        <dbReference type="EMBL" id="GCB73068.1"/>
    </source>
</evidence>
<dbReference type="SUPFAM" id="SSF52540">
    <property type="entry name" value="P-loop containing nucleoside triphosphate hydrolases"/>
    <property type="match status" value="1"/>
</dbReference>
<dbReference type="Pfam" id="PF09079">
    <property type="entry name" value="WHD_Cdc6"/>
    <property type="match status" value="1"/>
</dbReference>
<keyword evidence="11" id="KW-1185">Reference proteome</keyword>
<feature type="domain" description="AAA+ ATPase" evidence="8">
    <location>
        <begin position="195"/>
        <end position="333"/>
    </location>
</feature>